<protein>
    <submittedName>
        <fullName evidence="2">Uncharacterized protein</fullName>
    </submittedName>
</protein>
<dbReference type="EMBL" id="KQ258254">
    <property type="protein sequence ID" value="KOM25082.1"/>
    <property type="molecule type" value="Genomic_DNA"/>
</dbReference>
<reference evidence="3" key="1">
    <citation type="journal article" date="2015" name="Proc. Natl. Acad. Sci. U.S.A.">
        <title>Genome sequencing of adzuki bean (Vigna angularis) provides insight into high starch and low fat accumulation and domestication.</title>
        <authorList>
            <person name="Yang K."/>
            <person name="Tian Z."/>
            <person name="Chen C."/>
            <person name="Luo L."/>
            <person name="Zhao B."/>
            <person name="Wang Z."/>
            <person name="Yu L."/>
            <person name="Li Y."/>
            <person name="Sun Y."/>
            <person name="Li W."/>
            <person name="Chen Y."/>
            <person name="Li Y."/>
            <person name="Zhang Y."/>
            <person name="Ai D."/>
            <person name="Zhao J."/>
            <person name="Shang C."/>
            <person name="Ma Y."/>
            <person name="Wu B."/>
            <person name="Wang M."/>
            <person name="Gao L."/>
            <person name="Sun D."/>
            <person name="Zhang P."/>
            <person name="Guo F."/>
            <person name="Wang W."/>
            <person name="Li Y."/>
            <person name="Wang J."/>
            <person name="Varshney R.K."/>
            <person name="Wang J."/>
            <person name="Ling H.Q."/>
            <person name="Wan P."/>
        </authorList>
    </citation>
    <scope>NUCLEOTIDE SEQUENCE</scope>
    <source>
        <strain evidence="3">cv. Jingnong 6</strain>
    </source>
</reference>
<feature type="region of interest" description="Disordered" evidence="1">
    <location>
        <begin position="103"/>
        <end position="128"/>
    </location>
</feature>
<evidence type="ECO:0000313" key="2">
    <source>
        <dbReference type="EMBL" id="KOM25082.1"/>
    </source>
</evidence>
<evidence type="ECO:0000313" key="3">
    <source>
        <dbReference type="Proteomes" id="UP000053144"/>
    </source>
</evidence>
<proteinExistence type="predicted"/>
<dbReference type="Gramene" id="KOM25082">
    <property type="protein sequence ID" value="KOM25082"/>
    <property type="gene ID" value="LR48_Vigan50s000200"/>
</dbReference>
<feature type="region of interest" description="Disordered" evidence="1">
    <location>
        <begin position="1"/>
        <end position="39"/>
    </location>
</feature>
<accession>A0A0L9T3D7</accession>
<organism evidence="2 3">
    <name type="scientific">Phaseolus angularis</name>
    <name type="common">Azuki bean</name>
    <name type="synonym">Vigna angularis</name>
    <dbReference type="NCBI Taxonomy" id="3914"/>
    <lineage>
        <taxon>Eukaryota</taxon>
        <taxon>Viridiplantae</taxon>
        <taxon>Streptophyta</taxon>
        <taxon>Embryophyta</taxon>
        <taxon>Tracheophyta</taxon>
        <taxon>Spermatophyta</taxon>
        <taxon>Magnoliopsida</taxon>
        <taxon>eudicotyledons</taxon>
        <taxon>Gunneridae</taxon>
        <taxon>Pentapetalae</taxon>
        <taxon>rosids</taxon>
        <taxon>fabids</taxon>
        <taxon>Fabales</taxon>
        <taxon>Fabaceae</taxon>
        <taxon>Papilionoideae</taxon>
        <taxon>50 kb inversion clade</taxon>
        <taxon>NPAAA clade</taxon>
        <taxon>indigoferoid/millettioid clade</taxon>
        <taxon>Phaseoleae</taxon>
        <taxon>Vigna</taxon>
    </lineage>
</organism>
<name>A0A0L9T3D7_PHAAN</name>
<evidence type="ECO:0000256" key="1">
    <source>
        <dbReference type="SAM" id="MobiDB-lite"/>
    </source>
</evidence>
<sequence length="128" mass="14743">MCGNGRRTVLQRPNGSKDEIERSLKLNRIEDEHRPKPNDARMYDTYICMIHRGQVPTAEMIIGMYDTPPAHRWTMDEFHNVVVWLEEQAQASRVGVVGVLAMDDEDDEDVFEDAKDDEEEEDSDDSMG</sequence>
<dbReference type="AlphaFoldDB" id="A0A0L9T3D7"/>
<dbReference type="Proteomes" id="UP000053144">
    <property type="component" value="Unassembled WGS sequence"/>
</dbReference>
<feature type="compositionally biased region" description="Basic and acidic residues" evidence="1">
    <location>
        <begin position="15"/>
        <end position="39"/>
    </location>
</feature>
<gene>
    <name evidence="2" type="ORF">LR48_Vigan50s000200</name>
</gene>